<feature type="transmembrane region" description="Helical" evidence="6">
    <location>
        <begin position="53"/>
        <end position="78"/>
    </location>
</feature>
<gene>
    <name evidence="7" type="ORF">GCM10023195_15650</name>
</gene>
<dbReference type="InterPro" id="IPR001123">
    <property type="entry name" value="LeuE-type"/>
</dbReference>
<dbReference type="Proteomes" id="UP001500212">
    <property type="component" value="Unassembled WGS sequence"/>
</dbReference>
<protein>
    <submittedName>
        <fullName evidence="7">LysE family translocator</fullName>
    </submittedName>
</protein>
<sequence>MCRVRADPTAYDERVPELLFPFLGVVALLTVTPGPDMLLVVRNGLSAGSRAAWLTGLGCCLGISIHATAAVLGLSAILAASATAYTVVKLAGAAYLAYLGIRMLISAIMSVDPAAEAEADIAAAAAALPEATVPGPAVAESAGTARPTAAAPAPAATPGTADGVRSAPLTSGAMFRQGLFTNLLNPKIALLFLTLLPQFVAHDEPRLRTTATLAVIFLAIAVVWWRTFSLAIGPISRVLRGGAARRALDGLAGSALLAISAAVALDGDR</sequence>
<feature type="transmembrane region" description="Helical" evidence="6">
    <location>
        <begin position="84"/>
        <end position="101"/>
    </location>
</feature>
<dbReference type="EMBL" id="BAABHJ010000004">
    <property type="protein sequence ID" value="GAA4604578.1"/>
    <property type="molecule type" value="Genomic_DNA"/>
</dbReference>
<dbReference type="Pfam" id="PF01810">
    <property type="entry name" value="LysE"/>
    <property type="match status" value="1"/>
</dbReference>
<reference evidence="8" key="1">
    <citation type="journal article" date="2019" name="Int. J. Syst. Evol. Microbiol.">
        <title>The Global Catalogue of Microorganisms (GCM) 10K type strain sequencing project: providing services to taxonomists for standard genome sequencing and annotation.</title>
        <authorList>
            <consortium name="The Broad Institute Genomics Platform"/>
            <consortium name="The Broad Institute Genome Sequencing Center for Infectious Disease"/>
            <person name="Wu L."/>
            <person name="Ma J."/>
        </authorList>
    </citation>
    <scope>NUCLEOTIDE SEQUENCE [LARGE SCALE GENOMIC DNA]</scope>
    <source>
        <strain evidence="8">JCM 17938</strain>
    </source>
</reference>
<keyword evidence="2" id="KW-1003">Cell membrane</keyword>
<evidence type="ECO:0000256" key="1">
    <source>
        <dbReference type="ARBA" id="ARBA00004651"/>
    </source>
</evidence>
<organism evidence="7 8">
    <name type="scientific">Actinoallomurus liliacearum</name>
    <dbReference type="NCBI Taxonomy" id="1080073"/>
    <lineage>
        <taxon>Bacteria</taxon>
        <taxon>Bacillati</taxon>
        <taxon>Actinomycetota</taxon>
        <taxon>Actinomycetes</taxon>
        <taxon>Streptosporangiales</taxon>
        <taxon>Thermomonosporaceae</taxon>
        <taxon>Actinoallomurus</taxon>
    </lineage>
</organism>
<accession>A0ABP8TCS6</accession>
<evidence type="ECO:0000256" key="5">
    <source>
        <dbReference type="ARBA" id="ARBA00023136"/>
    </source>
</evidence>
<keyword evidence="5 6" id="KW-0472">Membrane</keyword>
<dbReference type="PANTHER" id="PTHR30086:SF20">
    <property type="entry name" value="ARGININE EXPORTER PROTEIN ARGO-RELATED"/>
    <property type="match status" value="1"/>
</dbReference>
<evidence type="ECO:0000256" key="6">
    <source>
        <dbReference type="SAM" id="Phobius"/>
    </source>
</evidence>
<evidence type="ECO:0000313" key="8">
    <source>
        <dbReference type="Proteomes" id="UP001500212"/>
    </source>
</evidence>
<evidence type="ECO:0000256" key="4">
    <source>
        <dbReference type="ARBA" id="ARBA00022989"/>
    </source>
</evidence>
<feature type="transmembrane region" description="Helical" evidence="6">
    <location>
        <begin position="247"/>
        <end position="265"/>
    </location>
</feature>
<evidence type="ECO:0000313" key="7">
    <source>
        <dbReference type="EMBL" id="GAA4604578.1"/>
    </source>
</evidence>
<keyword evidence="8" id="KW-1185">Reference proteome</keyword>
<comment type="subcellular location">
    <subcellularLocation>
        <location evidence="1">Cell membrane</location>
        <topology evidence="1">Multi-pass membrane protein</topology>
    </subcellularLocation>
</comment>
<evidence type="ECO:0000256" key="2">
    <source>
        <dbReference type="ARBA" id="ARBA00022475"/>
    </source>
</evidence>
<comment type="caution">
    <text evidence="7">The sequence shown here is derived from an EMBL/GenBank/DDBJ whole genome shotgun (WGS) entry which is preliminary data.</text>
</comment>
<evidence type="ECO:0000256" key="3">
    <source>
        <dbReference type="ARBA" id="ARBA00022692"/>
    </source>
</evidence>
<keyword evidence="3 6" id="KW-0812">Transmembrane</keyword>
<keyword evidence="4 6" id="KW-1133">Transmembrane helix</keyword>
<name>A0ABP8TCS6_9ACTN</name>
<feature type="transmembrane region" description="Helical" evidence="6">
    <location>
        <begin position="213"/>
        <end position="235"/>
    </location>
</feature>
<dbReference type="PANTHER" id="PTHR30086">
    <property type="entry name" value="ARGININE EXPORTER PROTEIN ARGO"/>
    <property type="match status" value="1"/>
</dbReference>
<proteinExistence type="predicted"/>
<feature type="transmembrane region" description="Helical" evidence="6">
    <location>
        <begin position="184"/>
        <end position="201"/>
    </location>
</feature>